<organism evidence="2 3">
    <name type="scientific">Pseudomonas plecoglossicida</name>
    <dbReference type="NCBI Taxonomy" id="70775"/>
    <lineage>
        <taxon>Bacteria</taxon>
        <taxon>Pseudomonadati</taxon>
        <taxon>Pseudomonadota</taxon>
        <taxon>Gammaproteobacteria</taxon>
        <taxon>Pseudomonadales</taxon>
        <taxon>Pseudomonadaceae</taxon>
        <taxon>Pseudomonas</taxon>
    </lineage>
</organism>
<evidence type="ECO:0000313" key="2">
    <source>
        <dbReference type="EMBL" id="AXM95510.1"/>
    </source>
</evidence>
<dbReference type="Proteomes" id="UP000256503">
    <property type="component" value="Chromosome"/>
</dbReference>
<feature type="transmembrane region" description="Helical" evidence="1">
    <location>
        <begin position="68"/>
        <end position="85"/>
    </location>
</feature>
<proteinExistence type="predicted"/>
<keyword evidence="1" id="KW-0472">Membrane</keyword>
<evidence type="ECO:0000256" key="1">
    <source>
        <dbReference type="SAM" id="Phobius"/>
    </source>
</evidence>
<evidence type="ECO:0000313" key="3">
    <source>
        <dbReference type="Proteomes" id="UP000256503"/>
    </source>
</evidence>
<keyword evidence="1" id="KW-1133">Transmembrane helix</keyword>
<name>A0AAD0QTV8_PSEDL</name>
<reference evidence="2 3" key="1">
    <citation type="submission" date="2018-07" db="EMBL/GenBank/DDBJ databases">
        <title>Complete genome sequence of a Pseudomonas plecoglossicida strain pathogenic to the marine fish, Larimichthys crocea.</title>
        <authorList>
            <person name="Tao Z."/>
        </authorList>
    </citation>
    <scope>NUCLEOTIDE SEQUENCE [LARGE SCALE GENOMIC DNA]</scope>
    <source>
        <strain evidence="2 3">XSDHY-P</strain>
    </source>
</reference>
<dbReference type="EMBL" id="CP031146">
    <property type="protein sequence ID" value="AXM95510.1"/>
    <property type="molecule type" value="Genomic_DNA"/>
</dbReference>
<dbReference type="Pfam" id="PF11804">
    <property type="entry name" value="DUF3325"/>
    <property type="match status" value="1"/>
</dbReference>
<keyword evidence="1" id="KW-0812">Transmembrane</keyword>
<protein>
    <submittedName>
        <fullName evidence="2">DUF3325 domain-containing protein</fullName>
    </submittedName>
</protein>
<dbReference type="RefSeq" id="WP_016394449.1">
    <property type="nucleotide sequence ID" value="NZ_BSOM01000021.1"/>
</dbReference>
<gene>
    <name evidence="2" type="ORF">DVB73_06700</name>
</gene>
<feature type="transmembrane region" description="Helical" evidence="1">
    <location>
        <begin position="45"/>
        <end position="61"/>
    </location>
</feature>
<dbReference type="AlphaFoldDB" id="A0AAD0QTV8"/>
<dbReference type="InterPro" id="IPR021762">
    <property type="entry name" value="DUF3325"/>
</dbReference>
<feature type="transmembrane region" description="Helical" evidence="1">
    <location>
        <begin position="91"/>
        <end position="108"/>
    </location>
</feature>
<accession>A0AAD0QTV8</accession>
<dbReference type="GeneID" id="49613105"/>
<sequence>MMLMTGGLLFAYAGMLGLCQGIERHYKQVWNQGCPATLRRLLRGAGWLALALSLWLCAQAWGWAMGPVAWFAMMSLAGLLLVMLLPYRPRLAVGLVVALPLWACLQWVSRVAQ</sequence>